<organism evidence="1 2">
    <name type="scientific">Leishmania enriettii</name>
    <dbReference type="NCBI Taxonomy" id="5663"/>
    <lineage>
        <taxon>Eukaryota</taxon>
        <taxon>Discoba</taxon>
        <taxon>Euglenozoa</taxon>
        <taxon>Kinetoplastea</taxon>
        <taxon>Metakinetoplastina</taxon>
        <taxon>Trypanosomatida</taxon>
        <taxon>Trypanosomatidae</taxon>
        <taxon>Leishmaniinae</taxon>
        <taxon>Leishmania</taxon>
    </lineage>
</organism>
<dbReference type="Proteomes" id="UP000674179">
    <property type="component" value="Chromosome 34"/>
</dbReference>
<reference evidence="1 2" key="1">
    <citation type="submission" date="2021-02" db="EMBL/GenBank/DDBJ databases">
        <title>Leishmania (Mundinia) enrietti genome sequencing and assembly.</title>
        <authorList>
            <person name="Almutairi H."/>
            <person name="Gatherer D."/>
        </authorList>
    </citation>
    <scope>NUCLEOTIDE SEQUENCE [LARGE SCALE GENOMIC DNA]</scope>
    <source>
        <strain evidence="1">CUR178</strain>
    </source>
</reference>
<protein>
    <submittedName>
        <fullName evidence="1">Uncharacterized protein</fullName>
    </submittedName>
</protein>
<gene>
    <name evidence="1" type="ORF">CUR178_01648</name>
</gene>
<name>A0A836GJF8_LEIEN</name>
<dbReference type="KEGG" id="lenr:94168926"/>
<proteinExistence type="predicted"/>
<keyword evidence="2" id="KW-1185">Reference proteome</keyword>
<dbReference type="EMBL" id="JAFHKP010000034">
    <property type="protein sequence ID" value="KAG5468812.1"/>
    <property type="molecule type" value="Genomic_DNA"/>
</dbReference>
<accession>A0A836GJF8</accession>
<evidence type="ECO:0000313" key="2">
    <source>
        <dbReference type="Proteomes" id="UP000674179"/>
    </source>
</evidence>
<evidence type="ECO:0000313" key="1">
    <source>
        <dbReference type="EMBL" id="KAG5468812.1"/>
    </source>
</evidence>
<dbReference type="GeneID" id="94168926"/>
<sequence length="1947" mass="215506">MLLEEHLLELLWREATRPSRNAATLAHNIRIAFRFLDTALDNKAKRVIGALITLNAGPMRTTIWAALFQQLRETHLPSVKVFILKQFANVCWAVPTAQAKNAFRTFAHEVRPLLADTQVVASVTFQRSFATIIKFFSFFADESLSGDLFNILYRNVKEWKQVDAVRAAAAVIASMANDIPSTPSPEQLIRKAKCELDCFTLAVLVDSLVSLEESPGRILDQQRVAAFCEEVDAIMATILAGPQKKEKGVPPCVSAYRRLKRICPSWEPLAAERFTNFISAALNQANLSKLLICPLLRFLQETSCCWSQSSSVLWRLTDSADPFVRADAYAALAVTTHTMDAPDQRLVMADLLEKLRFSIDEKCSYTTVAILKFVKTLLPHAHFPPSTEEVYLSKLVHLCRRRGKGLHDDVPAQLELLNVFLCANAAPEALAVFALELFLVSTDRAVAQKAFSVLGRFSMQAFLDSRVQTSGQFIDDVCYFETSIQMGQEEPFGDELLPLLRLHRAKGLTACIYKRLCTLADTEAKRFASYTIVCDAVKEFYARHTTYGFGGMYSQHTMLCLLSQLLVLEEPMPSDAYVSLVQACVACLQGRDVDIREDANLQSTLVQHSWSVIVACANALFPAYAPVPVLPSYRFFRNDSVSKECLNLIDSCRDIALSNEVPLYNSVFHEILASNTHLFTSCVSSLRDAPIFVAELVECAGSWLECCTTLSPCAPKCVLCLLTAMFEVGATAPPLHSQGAETTRYLLLLMARMCKGIVKQAIEMDLVLCCPEICSFLLLFLSQDKEDEVFSFRELIAGNWQLIGELFHFCERITVCLQNDNDADALAAVLNLLLALCDSVYSPHITSVISRCSLERLCEALRGMHNFAQKRHCLRVISDMLTAFDAVDSVEEKMHNCFSQSGAEIDFFDRVDRFVELWNVSNGQVQARFKAALTCSNSVEKLVCAAAVDAQCIPKAVESVLLSSVHREVLDVLLLIVSEVKSEALTPILFAVSDSVFGDNDGLVRAIICSYRWGWYGGPQTIQMLSSGAWRSSNTPLSRYLKQFCGCYNNVTTGREFFGATSLSAPDGSESPFSFWQSFSDRASSEILPHETEASSLQVRLAEVLQLGSTSSMQLLRSLCEQESCLTTIFSPSNLRLLASLLANGADFEISLWKPRSLLRLLELFVSAAKDTLVESELSEWLQLSCWLLFDSASRFSGILGSTDAASGRHRKKNSLSGELAAVFVQLSNLFLCASAKTSEEVARFVVRFTIRNAAVFATGTVVERLFWMMVRHCICEVWAAIAAEAVASMPDADIVAFLCRAHVKVGLPLSVQREVHAFFTPLLLSFGTTESELEEDSLRCVLWLVSSFSTRDVSSVRCGASSLLDVPESAEAVGVGERGCDRGAGKRRPVAERIFSRAYAPSFSAAVRHATARLAQRVLSNLADVTLCSVLDALRALGTLAQSSSAGANDAVSQRANDFSLEQVYRLAVNFTEKFPLLSADASLDPPGHCLSYLLGQLPRERRAHSITDALCLNSMASLLSNLLKAWLLDSAVDSALPAQLPCVLALYLPYLLRCDLPSYICALQCVRLLSIRGATPEVEAVYKVALPRLTEDLVDARWGVGVDCWWYEVLAACLGHVPGALADGDRQLTRRIWEGLWRCVGSVELSCSQRLIERAQQALRQVIKVVEPKSAQWELCRLILLDSRLQRRHAGLMPVATPAFFVEFDDATFFWLARELQERAWRLQLLETQSAFVHDSAVGLDSDSTRSLLFEFEKAIAPVRESPNKRGEFPAGEGAACIVAERVRDSFFSSTDAALAALNHFNFADIIQRRAVLHELAKLMVRGSQASQASVATTPSWAEVYFDILYERATWHDEGLWVVCALAIVLVGKAELYWSKTVLVSLIPASSSAWKRELMRRIGQRAKSSGAQREAGQFFAHASERLSALQASPPPWKRELLAAVILLLS</sequence>
<dbReference type="OrthoDB" id="272364at2759"/>
<dbReference type="RefSeq" id="XP_067689519.1">
    <property type="nucleotide sequence ID" value="XM_067833416.1"/>
</dbReference>
<comment type="caution">
    <text evidence="1">The sequence shown here is derived from an EMBL/GenBank/DDBJ whole genome shotgun (WGS) entry which is preliminary data.</text>
</comment>